<accession>A0A8B8QPM3</accession>
<proteinExistence type="predicted"/>
<gene>
    <name evidence="3" type="primary">LOC115754301</name>
</gene>
<evidence type="ECO:0000313" key="2">
    <source>
        <dbReference type="Proteomes" id="UP000827889"/>
    </source>
</evidence>
<evidence type="ECO:0000313" key="3">
    <source>
        <dbReference type="RefSeq" id="XP_030549139.2"/>
    </source>
</evidence>
<dbReference type="Proteomes" id="UP000827889">
    <property type="component" value="Chromosome 7"/>
</dbReference>
<reference evidence="3" key="1">
    <citation type="submission" date="2025-08" db="UniProtKB">
        <authorList>
            <consortium name="RefSeq"/>
        </authorList>
    </citation>
    <scope>IDENTIFICATION</scope>
    <source>
        <tissue evidence="3">Leaf</tissue>
    </source>
</reference>
<protein>
    <submittedName>
        <fullName evidence="3">Uncharacterized protein LOC115754301</fullName>
    </submittedName>
</protein>
<feature type="region of interest" description="Disordered" evidence="1">
    <location>
        <begin position="140"/>
        <end position="177"/>
    </location>
</feature>
<keyword evidence="2" id="KW-1185">Reference proteome</keyword>
<name>A0A8B8QPM3_9MYRT</name>
<dbReference type="GeneID" id="115754301"/>
<dbReference type="RefSeq" id="XP_030549139.2">
    <property type="nucleotide sequence ID" value="XM_030693279.2"/>
</dbReference>
<sequence>MKVNSHFLFLVEQHTSKYCFFFPILLQMEHRIGGMSNTINTEIVDDFEAEIRGGDVGASRGEVELSDEVGTRVGAGLEHVGASQSEDSESDDGLYFESDVSETDDDEIDLFASTCDEHMLSRDEEGIHEVGMVTKATFAIDAGQEDTNEDENDEDIEANEDFSPPNSRDEEVCDQTRALTIRYDPNCDHKEL</sequence>
<dbReference type="KEGG" id="rarg:115754301"/>
<feature type="compositionally biased region" description="Acidic residues" evidence="1">
    <location>
        <begin position="143"/>
        <end position="160"/>
    </location>
</feature>
<dbReference type="AlphaFoldDB" id="A0A8B8QPM3"/>
<organism evidence="2 3">
    <name type="scientific">Rhodamnia argentea</name>
    <dbReference type="NCBI Taxonomy" id="178133"/>
    <lineage>
        <taxon>Eukaryota</taxon>
        <taxon>Viridiplantae</taxon>
        <taxon>Streptophyta</taxon>
        <taxon>Embryophyta</taxon>
        <taxon>Tracheophyta</taxon>
        <taxon>Spermatophyta</taxon>
        <taxon>Magnoliopsida</taxon>
        <taxon>eudicotyledons</taxon>
        <taxon>Gunneridae</taxon>
        <taxon>Pentapetalae</taxon>
        <taxon>rosids</taxon>
        <taxon>malvids</taxon>
        <taxon>Myrtales</taxon>
        <taxon>Myrtaceae</taxon>
        <taxon>Myrtoideae</taxon>
        <taxon>Myrteae</taxon>
        <taxon>Australasian group</taxon>
        <taxon>Rhodamnia</taxon>
    </lineage>
</organism>
<evidence type="ECO:0000256" key="1">
    <source>
        <dbReference type="SAM" id="MobiDB-lite"/>
    </source>
</evidence>